<dbReference type="GO" id="GO:0006508">
    <property type="term" value="P:proteolysis"/>
    <property type="evidence" value="ECO:0007669"/>
    <property type="project" value="InterPro"/>
</dbReference>
<evidence type="ECO:0000259" key="3">
    <source>
        <dbReference type="PROSITE" id="PS50208"/>
    </source>
</evidence>
<accession>A0A931J0A3</accession>
<dbReference type="AlphaFoldDB" id="A0A931J0A3"/>
<name>A0A931J0A3_9BURK</name>
<feature type="chain" id="PRO_5037748519" evidence="2">
    <location>
        <begin position="23"/>
        <end position="704"/>
    </location>
</feature>
<dbReference type="GO" id="GO:0004197">
    <property type="term" value="F:cysteine-type endopeptidase activity"/>
    <property type="evidence" value="ECO:0007669"/>
    <property type="project" value="InterPro"/>
</dbReference>
<dbReference type="InterPro" id="IPR029030">
    <property type="entry name" value="Caspase-like_dom_sf"/>
</dbReference>
<comment type="caution">
    <text evidence="4">The sequence shown here is derived from an EMBL/GenBank/DDBJ whole genome shotgun (WGS) entry which is preliminary data.</text>
</comment>
<keyword evidence="1" id="KW-0175">Coiled coil</keyword>
<evidence type="ECO:0000313" key="4">
    <source>
        <dbReference type="EMBL" id="MBH9575293.1"/>
    </source>
</evidence>
<keyword evidence="5" id="KW-1185">Reference proteome</keyword>
<dbReference type="InterPro" id="IPR001309">
    <property type="entry name" value="Pept_C14_p20"/>
</dbReference>
<proteinExistence type="predicted"/>
<evidence type="ECO:0000256" key="2">
    <source>
        <dbReference type="SAM" id="SignalP"/>
    </source>
</evidence>
<gene>
    <name evidence="4" type="ORF">I7X39_00105</name>
</gene>
<evidence type="ECO:0000256" key="1">
    <source>
        <dbReference type="SAM" id="Coils"/>
    </source>
</evidence>
<dbReference type="InterPro" id="IPR011600">
    <property type="entry name" value="Pept_C14_caspase"/>
</dbReference>
<evidence type="ECO:0000313" key="5">
    <source>
        <dbReference type="Proteomes" id="UP000613266"/>
    </source>
</evidence>
<dbReference type="Gene3D" id="3.40.50.1460">
    <property type="match status" value="1"/>
</dbReference>
<feature type="domain" description="Caspase family p20" evidence="3">
    <location>
        <begin position="47"/>
        <end position="178"/>
    </location>
</feature>
<dbReference type="PROSITE" id="PS50208">
    <property type="entry name" value="CASPASE_P20"/>
    <property type="match status" value="1"/>
</dbReference>
<reference evidence="4" key="1">
    <citation type="submission" date="2020-12" db="EMBL/GenBank/DDBJ databases">
        <title>The genome sequence of Inhella sp. 1Y17.</title>
        <authorList>
            <person name="Liu Y."/>
        </authorList>
    </citation>
    <scope>NUCLEOTIDE SEQUENCE</scope>
    <source>
        <strain evidence="4">1Y17</strain>
    </source>
</reference>
<dbReference type="Proteomes" id="UP000613266">
    <property type="component" value="Unassembled WGS sequence"/>
</dbReference>
<dbReference type="SUPFAM" id="SSF52129">
    <property type="entry name" value="Caspase-like"/>
    <property type="match status" value="1"/>
</dbReference>
<organism evidence="4 5">
    <name type="scientific">Inhella proteolytica</name>
    <dbReference type="NCBI Taxonomy" id="2795029"/>
    <lineage>
        <taxon>Bacteria</taxon>
        <taxon>Pseudomonadati</taxon>
        <taxon>Pseudomonadota</taxon>
        <taxon>Betaproteobacteria</taxon>
        <taxon>Burkholderiales</taxon>
        <taxon>Sphaerotilaceae</taxon>
        <taxon>Inhella</taxon>
    </lineage>
</organism>
<protein>
    <submittedName>
        <fullName evidence="4">Caspase family protein</fullName>
    </submittedName>
</protein>
<dbReference type="EMBL" id="JAEDAK010000001">
    <property type="protein sequence ID" value="MBH9575293.1"/>
    <property type="molecule type" value="Genomic_DNA"/>
</dbReference>
<sequence>MKAWLWGGLGCAWVAMLPVAAAAPDERAVQVAAAAPAGGTGLAPEVGRRTALVIGNAQYKHLSALKNPVNDSRAICDKLRGLRFDVDCQENLPDPRAMRRAVAAFVKRLQPNDTALFYYAGHGIEVGGENYLVPTEAEVSSESYVPDETFRLSFLFDELRASGVRLSILILDACRENPFAQSRSASGAGGGLALPNAPAGSIVIYPTAPGRVAYDGFGRNGLFTAHLLKHLDSPGLNIEEMFKRVIDGVRTESTPFGAPQVPWINFSFTGEFCFVGCGTRVSTAQYQALVREKEQMQQLTEQQRAAIAAMRTDFEAREQEVQTLKQRMATLQEDMRVSSMNKQMSQQALAQLEAEREALAGSARLLAQRDRELQQARAQLQQLEAAQAETTKQQQVVAGQLERIRELEEQLAQAGQAQRSAADVNRLKAERDELLAKNAAVTQELRAARVAQSELEELRKRLARFAQTQSELNAYKSRLENSERAYQALVQEKAQIQRLAGEQQQAIQGLKQDLAAREQELAAVQARMARLQEDIQAGTQEKKLSQSALNQLQQERDRLAQSAQVLAEREKELQQTRTRLQQYESRQVELARDRALSERQQARIRELEAQLQQVGKDAPAAASLARLREERDQLQAQNAQIADKLRASQGAQQELEELRRQVARHQSQQSELDTYRLRMETAEKQLKDAMAAAVKKAAVVAPAL</sequence>
<feature type="signal peptide" evidence="2">
    <location>
        <begin position="1"/>
        <end position="22"/>
    </location>
</feature>
<dbReference type="InterPro" id="IPR052039">
    <property type="entry name" value="Caspase-related_regulators"/>
</dbReference>
<dbReference type="PANTHER" id="PTHR22576">
    <property type="entry name" value="MUCOSA ASSOCIATED LYMPHOID TISSUE LYMPHOMA TRANSLOCATION PROTEIN 1/PARACASPASE"/>
    <property type="match status" value="1"/>
</dbReference>
<feature type="coiled-coil region" evidence="1">
    <location>
        <begin position="286"/>
        <end position="692"/>
    </location>
</feature>
<dbReference type="PANTHER" id="PTHR22576:SF37">
    <property type="entry name" value="MUCOSA-ASSOCIATED LYMPHOID TISSUE LYMPHOMA TRANSLOCATION PROTEIN 1"/>
    <property type="match status" value="1"/>
</dbReference>
<keyword evidence="2" id="KW-0732">Signal</keyword>
<dbReference type="RefSeq" id="WP_198108919.1">
    <property type="nucleotide sequence ID" value="NZ_JAEDAK010000001.1"/>
</dbReference>
<dbReference type="Pfam" id="PF00656">
    <property type="entry name" value="Peptidase_C14"/>
    <property type="match status" value="1"/>
</dbReference>